<reference evidence="8 9" key="1">
    <citation type="submission" date="2018-08" db="EMBL/GenBank/DDBJ databases">
        <title>Genomic Encyclopedia of Type Strains, Phase III (KMG-III): the genomes of soil and plant-associated and newly described type strains.</title>
        <authorList>
            <person name="Whitman W."/>
        </authorList>
    </citation>
    <scope>NUCLEOTIDE SEQUENCE [LARGE SCALE GENOMIC DNA]</scope>
    <source>
        <strain evidence="8 9">CGMCC 1.10966</strain>
    </source>
</reference>
<evidence type="ECO:0000256" key="4">
    <source>
        <dbReference type="ARBA" id="ARBA00021948"/>
    </source>
</evidence>
<evidence type="ECO:0000256" key="2">
    <source>
        <dbReference type="ARBA" id="ARBA00009997"/>
    </source>
</evidence>
<name>A0A3D9S4X4_9BACL</name>
<comment type="similarity">
    <text evidence="2">Belongs to the ComB family.</text>
</comment>
<dbReference type="EC" id="3.1.3.71" evidence="3"/>
<dbReference type="OrthoDB" id="4913at2"/>
<keyword evidence="9" id="KW-1185">Reference proteome</keyword>
<dbReference type="InterPro" id="IPR005238">
    <property type="entry name" value="ComB-like"/>
</dbReference>
<dbReference type="AlphaFoldDB" id="A0A3D9S4X4"/>
<dbReference type="GO" id="GO:0050545">
    <property type="term" value="F:sulfopyruvate decarboxylase activity"/>
    <property type="evidence" value="ECO:0007669"/>
    <property type="project" value="TreeGrafter"/>
</dbReference>
<proteinExistence type="inferred from homology"/>
<evidence type="ECO:0000313" key="8">
    <source>
        <dbReference type="EMBL" id="REE83905.1"/>
    </source>
</evidence>
<dbReference type="Pfam" id="PF04029">
    <property type="entry name" value="2-ph_phosp"/>
    <property type="match status" value="1"/>
</dbReference>
<evidence type="ECO:0000256" key="1">
    <source>
        <dbReference type="ARBA" id="ARBA00001946"/>
    </source>
</evidence>
<dbReference type="PANTHER" id="PTHR37311">
    <property type="entry name" value="2-PHOSPHOSULFOLACTATE PHOSPHATASE-RELATED"/>
    <property type="match status" value="1"/>
</dbReference>
<evidence type="ECO:0000256" key="3">
    <source>
        <dbReference type="ARBA" id="ARBA00012953"/>
    </source>
</evidence>
<dbReference type="SUPFAM" id="SSF142823">
    <property type="entry name" value="ComB-like"/>
    <property type="match status" value="1"/>
</dbReference>
<gene>
    <name evidence="8" type="ORF">A8990_11684</name>
</gene>
<evidence type="ECO:0000256" key="7">
    <source>
        <dbReference type="ARBA" id="ARBA00033711"/>
    </source>
</evidence>
<dbReference type="PANTHER" id="PTHR37311:SF1">
    <property type="entry name" value="2-PHOSPHOSULFOLACTATE PHOSPHATASE-RELATED"/>
    <property type="match status" value="1"/>
</dbReference>
<accession>A0A3D9S4X4</accession>
<dbReference type="Proteomes" id="UP000256304">
    <property type="component" value="Unassembled WGS sequence"/>
</dbReference>
<dbReference type="GO" id="GO:0050532">
    <property type="term" value="F:2-phosphosulfolactate phosphatase activity"/>
    <property type="evidence" value="ECO:0007669"/>
    <property type="project" value="UniProtKB-EC"/>
</dbReference>
<comment type="cofactor">
    <cofactor evidence="1">
        <name>Mg(2+)</name>
        <dbReference type="ChEBI" id="CHEBI:18420"/>
    </cofactor>
</comment>
<dbReference type="GO" id="GO:0000287">
    <property type="term" value="F:magnesium ion binding"/>
    <property type="evidence" value="ECO:0007669"/>
    <property type="project" value="InterPro"/>
</dbReference>
<dbReference type="RefSeq" id="WP_116189879.1">
    <property type="nucleotide sequence ID" value="NZ_QTTN01000016.1"/>
</dbReference>
<comment type="catalytic activity">
    <reaction evidence="7">
        <text>(2R)-O-phospho-3-sulfolactate + H2O = (2R)-3-sulfolactate + phosphate</text>
        <dbReference type="Rhea" id="RHEA:23416"/>
        <dbReference type="ChEBI" id="CHEBI:15377"/>
        <dbReference type="ChEBI" id="CHEBI:15597"/>
        <dbReference type="ChEBI" id="CHEBI:43474"/>
        <dbReference type="ChEBI" id="CHEBI:58738"/>
        <dbReference type="EC" id="3.1.3.71"/>
    </reaction>
</comment>
<dbReference type="Gene3D" id="3.90.1560.10">
    <property type="entry name" value="ComB-like"/>
    <property type="match status" value="1"/>
</dbReference>
<keyword evidence="6" id="KW-0460">Magnesium</keyword>
<organism evidence="8 9">
    <name type="scientific">Paenibacillus taihuensis</name>
    <dbReference type="NCBI Taxonomy" id="1156355"/>
    <lineage>
        <taxon>Bacteria</taxon>
        <taxon>Bacillati</taxon>
        <taxon>Bacillota</taxon>
        <taxon>Bacilli</taxon>
        <taxon>Bacillales</taxon>
        <taxon>Paenibacillaceae</taxon>
        <taxon>Paenibacillus</taxon>
    </lineage>
</organism>
<sequence length="236" mass="25718">MDIQIYQLLEGAQQARGLTVIIDVFRAFSVACYATAGGVENLLAVGSIETAYRLKQERPNYILIGERGGVIQPGFDYGNSPHAIQQADFSGLTIVHTTSAGTQGIVNAVNADEVITGSFVNAQAIIDYIRQRNPKQVSLVCMGWGAVEEADEDTLFAQYVKNALEGKPNDFEAIVRYLRHESKTGKFLDVSDGSAPPEDFDLCLSLNRFPFVLKAEPFGESLIRLSRQNVTEGAAP</sequence>
<evidence type="ECO:0000256" key="5">
    <source>
        <dbReference type="ARBA" id="ARBA00022801"/>
    </source>
</evidence>
<comment type="caution">
    <text evidence="8">The sequence shown here is derived from an EMBL/GenBank/DDBJ whole genome shotgun (WGS) entry which is preliminary data.</text>
</comment>
<evidence type="ECO:0000256" key="6">
    <source>
        <dbReference type="ARBA" id="ARBA00022842"/>
    </source>
</evidence>
<protein>
    <recommendedName>
        <fullName evidence="4">Probable 2-phosphosulfolactate phosphatase</fullName>
        <ecNumber evidence="3">3.1.3.71</ecNumber>
    </recommendedName>
</protein>
<dbReference type="EMBL" id="QTTN01000016">
    <property type="protein sequence ID" value="REE83905.1"/>
    <property type="molecule type" value="Genomic_DNA"/>
</dbReference>
<evidence type="ECO:0000313" key="9">
    <source>
        <dbReference type="Proteomes" id="UP000256304"/>
    </source>
</evidence>
<keyword evidence="5" id="KW-0378">Hydrolase</keyword>
<dbReference type="InterPro" id="IPR036702">
    <property type="entry name" value="ComB-like_sf"/>
</dbReference>